<dbReference type="AlphaFoldDB" id="A0A1V9XNF7"/>
<evidence type="ECO:0000256" key="5">
    <source>
        <dbReference type="ARBA" id="ARBA00022741"/>
    </source>
</evidence>
<dbReference type="GO" id="GO:0140359">
    <property type="term" value="F:ABC-type transporter activity"/>
    <property type="evidence" value="ECO:0007669"/>
    <property type="project" value="InterPro"/>
</dbReference>
<sequence length="757" mass="84426">ETAGWFSSMLFCWLMPLLKLGCKRALTVEDIYACPVWEGSQHATDRLQEEWEKELSAHGAKGRDPSLLRALWRVYGVRYLLTAILVLVEEVIKNVLQPVALGWLVSYLSDPTKSPMSYELFIGCAALVSFLGGAHIFTHHPYFFNLQRLGMRMRISCCSLLYRKSLRLSQASLAGTASGQMVNLMSNDVRYLDTSPLFVPYLLVAPLQTIIITVILYREIGNVTNIMTVRQKAKTGKNVWKGWPSVCCLGYMLFWVPIQFAIGKKFARIRLQTAEITDRRVRLTNELVAAIRAIKMYAWEKPFGMLVSDVRRLEIGRVRIASILKGVNMALFFVSSKLILFLCCILYTMLAGGSLTSERVFVTMALLNSVRLAMGLYFPYGIGQGLETMVSLRRIQRFLLLEEKSPTTETFSRTGSRRCTNDMMLRLADVRASWTTHVLTSDANGLALSNVNFRMHRGELVIVAGPVGCGKTSLLMAILGELPLLTGTVKLGGNVAYASQVPWLFNATLKRNVCFNSTVDDAKFRKVIKVCALEKDLELLPRAEETLVEDKGTSLSGGQKARVSLARAVYHDADIYLLDDPLSAVDAGVSRHIFTKCIQQHLLQRGKAVVLATHQLQFLRHANRVLLLESNGKPVAYGSYDDIVKSGIDVEGILSIGNDEGSKSDDIYKTKVQSYTDILEEISDDATRLAGDILDASKTFVRLGSSEELNSHPSRRKSQDDVDHKAGETAAMRAQQTEENREIGTVSAAVYWRYANL</sequence>
<dbReference type="CDD" id="cd03250">
    <property type="entry name" value="ABCC_MRP_domain1"/>
    <property type="match status" value="1"/>
</dbReference>
<dbReference type="STRING" id="418985.A0A1V9XNF7"/>
<evidence type="ECO:0000256" key="7">
    <source>
        <dbReference type="ARBA" id="ARBA00022989"/>
    </source>
</evidence>
<dbReference type="Proteomes" id="UP000192247">
    <property type="component" value="Unassembled WGS sequence"/>
</dbReference>
<comment type="subcellular location">
    <subcellularLocation>
        <location evidence="1">Membrane</location>
        <topology evidence="1">Multi-pass membrane protein</topology>
    </subcellularLocation>
</comment>
<dbReference type="InterPro" id="IPR003593">
    <property type="entry name" value="AAA+_ATPase"/>
</dbReference>
<evidence type="ECO:0000256" key="4">
    <source>
        <dbReference type="ARBA" id="ARBA00022692"/>
    </source>
</evidence>
<feature type="transmembrane region" description="Helical" evidence="10">
    <location>
        <begin position="238"/>
        <end position="258"/>
    </location>
</feature>
<dbReference type="EMBL" id="MNPL01007134">
    <property type="protein sequence ID" value="OQR74932.1"/>
    <property type="molecule type" value="Genomic_DNA"/>
</dbReference>
<dbReference type="CDD" id="cd18593">
    <property type="entry name" value="ABC_6TM_MRP4_D1_like"/>
    <property type="match status" value="1"/>
</dbReference>
<dbReference type="PROSITE" id="PS50893">
    <property type="entry name" value="ABC_TRANSPORTER_2"/>
    <property type="match status" value="1"/>
</dbReference>
<evidence type="ECO:0000256" key="3">
    <source>
        <dbReference type="ARBA" id="ARBA00022448"/>
    </source>
</evidence>
<dbReference type="InterPro" id="IPR050173">
    <property type="entry name" value="ABC_transporter_C-like"/>
</dbReference>
<dbReference type="InterPro" id="IPR030240">
    <property type="entry name" value="ABCC4_TMD1"/>
</dbReference>
<comment type="caution">
    <text evidence="14">The sequence shown here is derived from an EMBL/GenBank/DDBJ whole genome shotgun (WGS) entry which is preliminary data.</text>
</comment>
<keyword evidence="15" id="KW-1185">Reference proteome</keyword>
<dbReference type="SUPFAM" id="SSF90123">
    <property type="entry name" value="ABC transporter transmembrane region"/>
    <property type="match status" value="1"/>
</dbReference>
<feature type="signal peptide" evidence="11">
    <location>
        <begin position="1"/>
        <end position="25"/>
    </location>
</feature>
<feature type="non-terminal residue" evidence="14">
    <location>
        <position position="1"/>
    </location>
</feature>
<evidence type="ECO:0000256" key="11">
    <source>
        <dbReference type="SAM" id="SignalP"/>
    </source>
</evidence>
<keyword evidence="5" id="KW-0547">Nucleotide-binding</keyword>
<evidence type="ECO:0000256" key="9">
    <source>
        <dbReference type="SAM" id="MobiDB-lite"/>
    </source>
</evidence>
<evidence type="ECO:0000256" key="2">
    <source>
        <dbReference type="ARBA" id="ARBA00009726"/>
    </source>
</evidence>
<dbReference type="FunFam" id="3.40.50.300:FF:000997">
    <property type="entry name" value="Multidrug resistance-associated protein 1"/>
    <property type="match status" value="1"/>
</dbReference>
<dbReference type="Pfam" id="PF00005">
    <property type="entry name" value="ABC_tran"/>
    <property type="match status" value="1"/>
</dbReference>
<dbReference type="Gene3D" id="3.40.50.300">
    <property type="entry name" value="P-loop containing nucleotide triphosphate hydrolases"/>
    <property type="match status" value="1"/>
</dbReference>
<feature type="non-terminal residue" evidence="14">
    <location>
        <position position="757"/>
    </location>
</feature>
<dbReference type="Pfam" id="PF00664">
    <property type="entry name" value="ABC_membrane"/>
    <property type="match status" value="2"/>
</dbReference>
<evidence type="ECO:0000256" key="6">
    <source>
        <dbReference type="ARBA" id="ARBA00022840"/>
    </source>
</evidence>
<dbReference type="PROSITE" id="PS50929">
    <property type="entry name" value="ABC_TM1F"/>
    <property type="match status" value="1"/>
</dbReference>
<evidence type="ECO:0000256" key="1">
    <source>
        <dbReference type="ARBA" id="ARBA00004141"/>
    </source>
</evidence>
<feature type="transmembrane region" description="Helical" evidence="10">
    <location>
        <begin position="360"/>
        <end position="380"/>
    </location>
</feature>
<dbReference type="PROSITE" id="PS00211">
    <property type="entry name" value="ABC_TRANSPORTER_1"/>
    <property type="match status" value="1"/>
</dbReference>
<keyword evidence="11" id="KW-0732">Signal</keyword>
<dbReference type="InterPro" id="IPR011527">
    <property type="entry name" value="ABC1_TM_dom"/>
</dbReference>
<feature type="domain" description="ABC transmembrane type-1" evidence="13">
    <location>
        <begin position="94"/>
        <end position="375"/>
    </location>
</feature>
<dbReference type="GO" id="GO:0016887">
    <property type="term" value="F:ATP hydrolysis activity"/>
    <property type="evidence" value="ECO:0007669"/>
    <property type="project" value="InterPro"/>
</dbReference>
<evidence type="ECO:0000256" key="8">
    <source>
        <dbReference type="ARBA" id="ARBA00023136"/>
    </source>
</evidence>
<keyword evidence="3" id="KW-0813">Transport</keyword>
<name>A0A1V9XNF7_9ACAR</name>
<reference evidence="14 15" key="1">
    <citation type="journal article" date="2017" name="Gigascience">
        <title>Draft genome of the honey bee ectoparasitic mite, Tropilaelaps mercedesae, is shaped by the parasitic life history.</title>
        <authorList>
            <person name="Dong X."/>
            <person name="Armstrong S.D."/>
            <person name="Xia D."/>
            <person name="Makepeace B.L."/>
            <person name="Darby A.C."/>
            <person name="Kadowaki T."/>
        </authorList>
    </citation>
    <scope>NUCLEOTIDE SEQUENCE [LARGE SCALE GENOMIC DNA]</scope>
    <source>
        <strain evidence="14">Wuxi-XJTLU</strain>
    </source>
</reference>
<feature type="transmembrane region" description="Helical" evidence="10">
    <location>
        <begin position="198"/>
        <end position="217"/>
    </location>
</feature>
<feature type="transmembrane region" description="Helical" evidence="10">
    <location>
        <begin position="329"/>
        <end position="348"/>
    </location>
</feature>
<evidence type="ECO:0000313" key="14">
    <source>
        <dbReference type="EMBL" id="OQR74932.1"/>
    </source>
</evidence>
<dbReference type="OrthoDB" id="6500128at2759"/>
<comment type="similarity">
    <text evidence="2">Belongs to the ABC transporter superfamily. ABCC family. Conjugate transporter (TC 3.A.1.208) subfamily.</text>
</comment>
<keyword evidence="8 10" id="KW-0472">Membrane</keyword>
<keyword evidence="4 10" id="KW-0812">Transmembrane</keyword>
<evidence type="ECO:0000259" key="12">
    <source>
        <dbReference type="PROSITE" id="PS50893"/>
    </source>
</evidence>
<keyword evidence="7 10" id="KW-1133">Transmembrane helix</keyword>
<dbReference type="PANTHER" id="PTHR24223">
    <property type="entry name" value="ATP-BINDING CASSETTE SUB-FAMILY C"/>
    <property type="match status" value="1"/>
</dbReference>
<dbReference type="PANTHER" id="PTHR24223:SF456">
    <property type="entry name" value="MULTIDRUG RESISTANCE-ASSOCIATED PROTEIN LETHAL(2)03659"/>
    <property type="match status" value="1"/>
</dbReference>
<dbReference type="Gene3D" id="1.20.1560.10">
    <property type="entry name" value="ABC transporter type 1, transmembrane domain"/>
    <property type="match status" value="1"/>
</dbReference>
<gene>
    <name evidence="14" type="ORF">BIW11_08755</name>
</gene>
<evidence type="ECO:0000313" key="15">
    <source>
        <dbReference type="Proteomes" id="UP000192247"/>
    </source>
</evidence>
<organism evidence="14 15">
    <name type="scientific">Tropilaelaps mercedesae</name>
    <dbReference type="NCBI Taxonomy" id="418985"/>
    <lineage>
        <taxon>Eukaryota</taxon>
        <taxon>Metazoa</taxon>
        <taxon>Ecdysozoa</taxon>
        <taxon>Arthropoda</taxon>
        <taxon>Chelicerata</taxon>
        <taxon>Arachnida</taxon>
        <taxon>Acari</taxon>
        <taxon>Parasitiformes</taxon>
        <taxon>Mesostigmata</taxon>
        <taxon>Gamasina</taxon>
        <taxon>Dermanyssoidea</taxon>
        <taxon>Laelapidae</taxon>
        <taxon>Tropilaelaps</taxon>
    </lineage>
</organism>
<dbReference type="SMART" id="SM00382">
    <property type="entry name" value="AAA"/>
    <property type="match status" value="1"/>
</dbReference>
<protein>
    <submittedName>
        <fullName evidence="14">Multidrug resistance-associated protein 4-like</fullName>
    </submittedName>
</protein>
<dbReference type="InterPro" id="IPR036640">
    <property type="entry name" value="ABC1_TM_sf"/>
</dbReference>
<proteinExistence type="inferred from homology"/>
<feature type="compositionally biased region" description="Basic and acidic residues" evidence="9">
    <location>
        <begin position="717"/>
        <end position="726"/>
    </location>
</feature>
<dbReference type="InterPro" id="IPR003439">
    <property type="entry name" value="ABC_transporter-like_ATP-bd"/>
</dbReference>
<dbReference type="InterPro" id="IPR027417">
    <property type="entry name" value="P-loop_NTPase"/>
</dbReference>
<dbReference type="GO" id="GO:0005524">
    <property type="term" value="F:ATP binding"/>
    <property type="evidence" value="ECO:0007669"/>
    <property type="project" value="UniProtKB-KW"/>
</dbReference>
<dbReference type="GO" id="GO:0016020">
    <property type="term" value="C:membrane"/>
    <property type="evidence" value="ECO:0007669"/>
    <property type="project" value="UniProtKB-SubCell"/>
</dbReference>
<evidence type="ECO:0000256" key="10">
    <source>
        <dbReference type="SAM" id="Phobius"/>
    </source>
</evidence>
<feature type="domain" description="ABC transporter" evidence="12">
    <location>
        <begin position="425"/>
        <end position="656"/>
    </location>
</feature>
<feature type="chain" id="PRO_5012484010" evidence="11">
    <location>
        <begin position="26"/>
        <end position="757"/>
    </location>
</feature>
<feature type="transmembrane region" description="Helical" evidence="10">
    <location>
        <begin position="120"/>
        <end position="144"/>
    </location>
</feature>
<evidence type="ECO:0000259" key="13">
    <source>
        <dbReference type="PROSITE" id="PS50929"/>
    </source>
</evidence>
<feature type="region of interest" description="Disordered" evidence="9">
    <location>
        <begin position="705"/>
        <end position="726"/>
    </location>
</feature>
<dbReference type="InParanoid" id="A0A1V9XNF7"/>
<accession>A0A1V9XNF7</accession>
<dbReference type="InterPro" id="IPR017871">
    <property type="entry name" value="ABC_transporter-like_CS"/>
</dbReference>
<keyword evidence="6" id="KW-0067">ATP-binding</keyword>
<dbReference type="SUPFAM" id="SSF52540">
    <property type="entry name" value="P-loop containing nucleoside triphosphate hydrolases"/>
    <property type="match status" value="1"/>
</dbReference>